<name>A0ACB8ZYS6_ARCLA</name>
<comment type="caution">
    <text evidence="1">The sequence shown here is derived from an EMBL/GenBank/DDBJ whole genome shotgun (WGS) entry which is preliminary data.</text>
</comment>
<accession>A0ACB8ZYS6</accession>
<dbReference type="Proteomes" id="UP001055879">
    <property type="component" value="Linkage Group LG09"/>
</dbReference>
<organism evidence="1 2">
    <name type="scientific">Arctium lappa</name>
    <name type="common">Greater burdock</name>
    <name type="synonym">Lappa major</name>
    <dbReference type="NCBI Taxonomy" id="4217"/>
    <lineage>
        <taxon>Eukaryota</taxon>
        <taxon>Viridiplantae</taxon>
        <taxon>Streptophyta</taxon>
        <taxon>Embryophyta</taxon>
        <taxon>Tracheophyta</taxon>
        <taxon>Spermatophyta</taxon>
        <taxon>Magnoliopsida</taxon>
        <taxon>eudicotyledons</taxon>
        <taxon>Gunneridae</taxon>
        <taxon>Pentapetalae</taxon>
        <taxon>asterids</taxon>
        <taxon>campanulids</taxon>
        <taxon>Asterales</taxon>
        <taxon>Asteraceae</taxon>
        <taxon>Carduoideae</taxon>
        <taxon>Cardueae</taxon>
        <taxon>Arctiinae</taxon>
        <taxon>Arctium</taxon>
    </lineage>
</organism>
<reference evidence="1 2" key="2">
    <citation type="journal article" date="2022" name="Mol. Ecol. Resour.">
        <title>The genomes of chicory, endive, great burdock and yacon provide insights into Asteraceae paleo-polyploidization history and plant inulin production.</title>
        <authorList>
            <person name="Fan W."/>
            <person name="Wang S."/>
            <person name="Wang H."/>
            <person name="Wang A."/>
            <person name="Jiang F."/>
            <person name="Liu H."/>
            <person name="Zhao H."/>
            <person name="Xu D."/>
            <person name="Zhang Y."/>
        </authorList>
    </citation>
    <scope>NUCLEOTIDE SEQUENCE [LARGE SCALE GENOMIC DNA]</scope>
    <source>
        <strain evidence="2">cv. Niubang</strain>
    </source>
</reference>
<gene>
    <name evidence="1" type="ORF">L6452_28379</name>
</gene>
<reference evidence="2" key="1">
    <citation type="journal article" date="2022" name="Mol. Ecol. Resour.">
        <title>The genomes of chicory, endive, great burdock and yacon provide insights into Asteraceae palaeo-polyploidization history and plant inulin production.</title>
        <authorList>
            <person name="Fan W."/>
            <person name="Wang S."/>
            <person name="Wang H."/>
            <person name="Wang A."/>
            <person name="Jiang F."/>
            <person name="Liu H."/>
            <person name="Zhao H."/>
            <person name="Xu D."/>
            <person name="Zhang Y."/>
        </authorList>
    </citation>
    <scope>NUCLEOTIDE SEQUENCE [LARGE SCALE GENOMIC DNA]</scope>
    <source>
        <strain evidence="2">cv. Niubang</strain>
    </source>
</reference>
<evidence type="ECO:0000313" key="2">
    <source>
        <dbReference type="Proteomes" id="UP001055879"/>
    </source>
</evidence>
<protein>
    <submittedName>
        <fullName evidence="1">Uncharacterized protein</fullName>
    </submittedName>
</protein>
<sequence>MTKESHDMHQKPCQSSEVHTSQSNQERSSLSVIPGKESDAGNRLSESNEQRIMHSIIPERVPDTSEQTPSPDASVPESQSAQENFVVALRPEKGLDKLPLRRNPENAVNALHSDQGVTFSRLPEKPNVDGFNWRKYGQKLVRGNVFVRSYYKCTFANCPARKQVERSHDGHITEIIYLCKHEHPKPEHTLLKSSSCVLPNQARGSDEPSLTSEASQDPDASATRSLVASSQNFAEVAVSRFSEIESEVNNILPNSKRQKKESAGVNDSVVTKTNYEPRVVVQTTSAVDIVNDGYRWRKYGQKLVKGNPNPRSYYRCSNAGCPVKKHVERASHDEKVVITTYEGRHDHDMPSGIRTVTQNTQGNNNGSDDDEDDKSTPQPESANKSTGMEMAVSVGAN</sequence>
<keyword evidence="2" id="KW-1185">Reference proteome</keyword>
<proteinExistence type="predicted"/>
<dbReference type="EMBL" id="CM042055">
    <property type="protein sequence ID" value="KAI3702631.1"/>
    <property type="molecule type" value="Genomic_DNA"/>
</dbReference>
<evidence type="ECO:0000313" key="1">
    <source>
        <dbReference type="EMBL" id="KAI3702631.1"/>
    </source>
</evidence>